<proteinExistence type="predicted"/>
<dbReference type="InterPro" id="IPR011333">
    <property type="entry name" value="SKP1/BTB/POZ_sf"/>
</dbReference>
<dbReference type="PANTHER" id="PTHR23312:SF8">
    <property type="entry name" value="ARMADILLO REPEAT-CONTAINING PROTEIN 5"/>
    <property type="match status" value="1"/>
</dbReference>
<dbReference type="InterPro" id="IPR055445">
    <property type="entry name" value="ARM_ARMC5"/>
</dbReference>
<evidence type="ECO:0000313" key="4">
    <source>
        <dbReference type="Proteomes" id="UP000261540"/>
    </source>
</evidence>
<dbReference type="GO" id="GO:0005829">
    <property type="term" value="C:cytosol"/>
    <property type="evidence" value="ECO:0007669"/>
    <property type="project" value="TreeGrafter"/>
</dbReference>
<dbReference type="Ensembl" id="ENSPKIT00000020718.1">
    <property type="protein sequence ID" value="ENSPKIP00000039706.1"/>
    <property type="gene ID" value="ENSPKIG00000016952.1"/>
</dbReference>
<dbReference type="GO" id="GO:0009653">
    <property type="term" value="P:anatomical structure morphogenesis"/>
    <property type="evidence" value="ECO:0007669"/>
    <property type="project" value="TreeGrafter"/>
</dbReference>
<dbReference type="STRING" id="1676925.ENSPKIP00000039706"/>
<dbReference type="GeneTree" id="ENSGT00390000009109"/>
<evidence type="ECO:0000259" key="2">
    <source>
        <dbReference type="PROSITE" id="PS50097"/>
    </source>
</evidence>
<feature type="region of interest" description="Disordered" evidence="1">
    <location>
        <begin position="425"/>
        <end position="445"/>
    </location>
</feature>
<organism evidence="3 4">
    <name type="scientific">Paramormyrops kingsleyae</name>
    <dbReference type="NCBI Taxonomy" id="1676925"/>
    <lineage>
        <taxon>Eukaryota</taxon>
        <taxon>Metazoa</taxon>
        <taxon>Chordata</taxon>
        <taxon>Craniata</taxon>
        <taxon>Vertebrata</taxon>
        <taxon>Euteleostomi</taxon>
        <taxon>Actinopterygii</taxon>
        <taxon>Neopterygii</taxon>
        <taxon>Teleostei</taxon>
        <taxon>Osteoglossocephala</taxon>
        <taxon>Osteoglossomorpha</taxon>
        <taxon>Osteoglossiformes</taxon>
        <taxon>Mormyridae</taxon>
        <taxon>Paramormyrops</taxon>
    </lineage>
</organism>
<feature type="compositionally biased region" description="Low complexity" evidence="1">
    <location>
        <begin position="531"/>
        <end position="546"/>
    </location>
</feature>
<sequence length="910" mass="97082">MENSNAAVSSGGTTAGVPESSLSWCLLQLQKTENPTKATAGGGQGKEEERKEDARKARAGLWRALVAIRTQHIKGGISSIIRFRARSGLPLLLKLLQQSACDRKTLDLTLSILANCCTEIETRAEVSYPLPCFLFTVEILKNVSVVTVQNRAARTLGNLAIDSENSELIHFAGKSKECSTVCEQSARCAQSAARALQYLSDTPLNRLSLLSKGALPALVLLIAPEYPPGLRRASLRALNELTRGCGAECAREVVRSGALDQLGALVMEEADWPSEEVGLKILANLCSQGCLRPLVGSLGVIPKFVEEAKGNTPKSALFFRALCLCCKEAVNRVKVKESGGLEVLIGSLSVSQSHPFSRLAVLAFVDFVYDEAVMEQLQGLGLVPLLVARLVAAAKGEGPASGEADTSTASSSELMSTSCFDSFDFPPPEANRKDDGGKEHGQESSSFLSLRYLGTCPPTSLSDRLSLFSGPSSSTTPTPTPLTVPSPPAVKSPCGSRNLPPMSTSTPKPNHVTSATFHPHRPTPLSPSKPPSQKAAPPSPSKARSPNGKRAGPHLLGPACTLPPETPPSLVQAPTYQHPYHPEPWTAESPVLLLLSRFSQSVDPSSALGNAAAISGLLYYLTQHREPSSRCFRVLCRLSCNPNCLESLVRTGAVCMLGLLEREPAVGKMVLNNLRIQSESSFGSGVLSHIMLSGSEVDRLHCALSLPLINRSVGLDLQLLYLSLLVECLSNLPSPPALELRVVVESGPGSGQELGGDMPPPLKKQCFAPMCPYLDSRFDLVFVLDDSTRVPANMEAVSGGRDGEAGSEYFRALLRGGFWEGGRSPEEGIPIRDVTPQMLLPVLHYLHGCSASSGREETEETGNKRIGGHCHILGGANMFLVSGLQRELEDLAAPPVSLPLICCFIYDAAL</sequence>
<accession>A0A3B3TBL8</accession>
<evidence type="ECO:0000256" key="1">
    <source>
        <dbReference type="SAM" id="MobiDB-lite"/>
    </source>
</evidence>
<feature type="compositionally biased region" description="Polar residues" evidence="1">
    <location>
        <begin position="501"/>
        <end position="516"/>
    </location>
</feature>
<dbReference type="PANTHER" id="PTHR23312">
    <property type="entry name" value="ARMC5 ARMADILLO REPEAT-CONTAINING -RELATED"/>
    <property type="match status" value="1"/>
</dbReference>
<dbReference type="InterPro" id="IPR000210">
    <property type="entry name" value="BTB/POZ_dom"/>
</dbReference>
<reference evidence="3" key="2">
    <citation type="submission" date="2025-09" db="UniProtKB">
        <authorList>
            <consortium name="Ensembl"/>
        </authorList>
    </citation>
    <scope>IDENTIFICATION</scope>
</reference>
<dbReference type="PROSITE" id="PS50097">
    <property type="entry name" value="BTB"/>
    <property type="match status" value="1"/>
</dbReference>
<keyword evidence="4" id="KW-1185">Reference proteome</keyword>
<feature type="region of interest" description="Disordered" evidence="1">
    <location>
        <begin position="33"/>
        <end position="53"/>
    </location>
</feature>
<feature type="domain" description="BTB" evidence="2">
    <location>
        <begin position="778"/>
        <end position="847"/>
    </location>
</feature>
<dbReference type="Gene3D" id="3.30.710.10">
    <property type="entry name" value="Potassium Channel Kv1.1, Chain A"/>
    <property type="match status" value="1"/>
</dbReference>
<dbReference type="Pfam" id="PF24768">
    <property type="entry name" value="ARM_ARMC5"/>
    <property type="match status" value="1"/>
</dbReference>
<feature type="region of interest" description="Disordered" evidence="1">
    <location>
        <begin position="463"/>
        <end position="567"/>
    </location>
</feature>
<dbReference type="Gene3D" id="1.25.10.10">
    <property type="entry name" value="Leucine-rich Repeat Variant"/>
    <property type="match status" value="1"/>
</dbReference>
<dbReference type="SUPFAM" id="SSF48371">
    <property type="entry name" value="ARM repeat"/>
    <property type="match status" value="1"/>
</dbReference>
<dbReference type="InterPro" id="IPR011989">
    <property type="entry name" value="ARM-like"/>
</dbReference>
<name>A0A3B3TBL8_9TELE</name>
<dbReference type="Proteomes" id="UP000261540">
    <property type="component" value="Unplaced"/>
</dbReference>
<dbReference type="AlphaFoldDB" id="A0A3B3TBL8"/>
<protein>
    <submittedName>
        <fullName evidence="3">Armadillo repeat containing 5</fullName>
    </submittedName>
</protein>
<feature type="compositionally biased region" description="Pro residues" evidence="1">
    <location>
        <begin position="478"/>
        <end position="490"/>
    </location>
</feature>
<reference evidence="3" key="1">
    <citation type="submission" date="2025-08" db="UniProtKB">
        <authorList>
            <consortium name="Ensembl"/>
        </authorList>
    </citation>
    <scope>IDENTIFICATION</scope>
</reference>
<evidence type="ECO:0000313" key="3">
    <source>
        <dbReference type="Ensembl" id="ENSPKIP00000039706.1"/>
    </source>
</evidence>
<dbReference type="InterPro" id="IPR016024">
    <property type="entry name" value="ARM-type_fold"/>
</dbReference>
<feature type="compositionally biased region" description="Basic and acidic residues" evidence="1">
    <location>
        <begin position="430"/>
        <end position="442"/>
    </location>
</feature>